<dbReference type="Gene3D" id="1.25.40.10">
    <property type="entry name" value="Tetratricopeptide repeat domain"/>
    <property type="match status" value="2"/>
</dbReference>
<name>A0A815CM89_ADIRI</name>
<gene>
    <name evidence="4" type="ORF">XAT740_LOCUS28084</name>
</gene>
<feature type="repeat" description="TPR" evidence="3">
    <location>
        <begin position="603"/>
        <end position="636"/>
    </location>
</feature>
<dbReference type="InterPro" id="IPR019734">
    <property type="entry name" value="TPR_rpt"/>
</dbReference>
<dbReference type="PANTHER" id="PTHR45641">
    <property type="entry name" value="TETRATRICOPEPTIDE REPEAT PROTEIN (AFU_ORTHOLOGUE AFUA_6G03870)"/>
    <property type="match status" value="1"/>
</dbReference>
<dbReference type="EMBL" id="CAJNOR010002380">
    <property type="protein sequence ID" value="CAF1286196.1"/>
    <property type="molecule type" value="Genomic_DNA"/>
</dbReference>
<evidence type="ECO:0000256" key="2">
    <source>
        <dbReference type="ARBA" id="ARBA00022803"/>
    </source>
</evidence>
<evidence type="ECO:0000313" key="5">
    <source>
        <dbReference type="Proteomes" id="UP000663828"/>
    </source>
</evidence>
<keyword evidence="1" id="KW-0677">Repeat</keyword>
<dbReference type="Proteomes" id="UP000663828">
    <property type="component" value="Unassembled WGS sequence"/>
</dbReference>
<comment type="caution">
    <text evidence="4">The sequence shown here is derived from an EMBL/GenBank/DDBJ whole genome shotgun (WGS) entry which is preliminary data.</text>
</comment>
<dbReference type="InterPro" id="IPR011990">
    <property type="entry name" value="TPR-like_helical_dom_sf"/>
</dbReference>
<dbReference type="PANTHER" id="PTHR45641:SF19">
    <property type="entry name" value="NEPHROCYSTIN-3"/>
    <property type="match status" value="1"/>
</dbReference>
<organism evidence="4 5">
    <name type="scientific">Adineta ricciae</name>
    <name type="common">Rotifer</name>
    <dbReference type="NCBI Taxonomy" id="249248"/>
    <lineage>
        <taxon>Eukaryota</taxon>
        <taxon>Metazoa</taxon>
        <taxon>Spiralia</taxon>
        <taxon>Gnathifera</taxon>
        <taxon>Rotifera</taxon>
        <taxon>Eurotatoria</taxon>
        <taxon>Bdelloidea</taxon>
        <taxon>Adinetida</taxon>
        <taxon>Adinetidae</taxon>
        <taxon>Adineta</taxon>
    </lineage>
</organism>
<proteinExistence type="predicted"/>
<keyword evidence="2 3" id="KW-0802">TPR repeat</keyword>
<dbReference type="Pfam" id="PF13424">
    <property type="entry name" value="TPR_12"/>
    <property type="match status" value="2"/>
</dbReference>
<reference evidence="4" key="1">
    <citation type="submission" date="2021-02" db="EMBL/GenBank/DDBJ databases">
        <authorList>
            <person name="Nowell W R."/>
        </authorList>
    </citation>
    <scope>NUCLEOTIDE SEQUENCE</scope>
</reference>
<dbReference type="PROSITE" id="PS50005">
    <property type="entry name" value="TPR"/>
    <property type="match status" value="1"/>
</dbReference>
<dbReference type="AlphaFoldDB" id="A0A815CM89"/>
<accession>A0A815CM89</accession>
<evidence type="ECO:0000256" key="1">
    <source>
        <dbReference type="ARBA" id="ARBA00022737"/>
    </source>
</evidence>
<protein>
    <recommendedName>
        <fullName evidence="6">Tetratricopeptide repeat protein</fullName>
    </recommendedName>
</protein>
<dbReference type="Gene3D" id="3.90.176.10">
    <property type="entry name" value="Toxin ADP-ribosyltransferase, Chain A, domain 1"/>
    <property type="match status" value="1"/>
</dbReference>
<dbReference type="SUPFAM" id="SSF56399">
    <property type="entry name" value="ADP-ribosylation"/>
    <property type="match status" value="1"/>
</dbReference>
<evidence type="ECO:0000256" key="3">
    <source>
        <dbReference type="PROSITE-ProRule" id="PRU00339"/>
    </source>
</evidence>
<dbReference type="SMART" id="SM00028">
    <property type="entry name" value="TPR"/>
    <property type="match status" value="6"/>
</dbReference>
<sequence length="712" mass="83211">MGNHCLKSSSPRDYADSAPALIAYQKVGTTSRSAPQLVLKTIAYDISSESKRRSMPLVERRPSNSLRQYPRRSLIRNYIIIWLTASLDENLNEINYLQSTFRSSRIFTNIDEFFAFILQIKEEKLFLILSESFAEKILSFIHETSQLVAIYVLSTNKSQNERWISQYEKFQGIFATIESVCKSIRYKLQLSEHSTIPYEILNSSRMIVQYLTKGFLLNETSEWKESRNHFLNYVRRKYPNELDIIEDFKDNYTCSNAIWWYTRKCFLCHALNQAFRSENFEELFLFGSFIRDVHQQLNYHDDKSILTNLKFVYHGQGILENDLHRMRKHHSGFFTFKNFLRATTDKDSSLNLAQLARDTRHLCGALFRIEVPTSAKLISLENFSYYLNSKNEILFSIEPFFRIGEVEKLEEQLWQIDLTLISEDDLQMKDYLEQIEGDTLWQKLGCYLIELKQFIKAEELYQTLIQSNTINDSKQLALLHEQLGFIHHHRHDISNSLIHYKKSLKYYLNYLSSSDSSLLPIYLNIGILFYELNQSNDAIKHLKCALNIAVHSHPLDHIQISSLHHHLAKVYERDGTFLDAIQHYQSALESELHHFPLHHTSIAKTYSAIGEIFYRTEDYSSALSYFDKTLEIQKKILSPNHSSLAATNYNLAQTLSGLLHHKEAIEHASQAVNIARHAFGSDHDDVRLYQNYLKKLRRKTLINVIPNGAVYE</sequence>
<keyword evidence="5" id="KW-1185">Reference proteome</keyword>
<dbReference type="SUPFAM" id="SSF48452">
    <property type="entry name" value="TPR-like"/>
    <property type="match status" value="1"/>
</dbReference>
<evidence type="ECO:0008006" key="6">
    <source>
        <dbReference type="Google" id="ProtNLM"/>
    </source>
</evidence>
<evidence type="ECO:0000313" key="4">
    <source>
        <dbReference type="EMBL" id="CAF1286196.1"/>
    </source>
</evidence>